<dbReference type="Proteomes" id="UP000230750">
    <property type="component" value="Unassembled WGS sequence"/>
</dbReference>
<comment type="similarity">
    <text evidence="2">Belongs to the CDC50/LEM3 family.</text>
</comment>
<comment type="subcellular location">
    <subcellularLocation>
        <location evidence="1">Membrane</location>
        <topology evidence="1">Multi-pass membrane protein</topology>
    </subcellularLocation>
</comment>
<comment type="caution">
    <text evidence="8">The sequence shown here is derived from an EMBL/GenBank/DDBJ whole genome shotgun (WGS) entry which is preliminary data.</text>
</comment>
<evidence type="ECO:0000313" key="9">
    <source>
        <dbReference type="Proteomes" id="UP000230750"/>
    </source>
</evidence>
<organism evidence="8 9">
    <name type="scientific">Stichopus japonicus</name>
    <name type="common">Sea cucumber</name>
    <dbReference type="NCBI Taxonomy" id="307972"/>
    <lineage>
        <taxon>Eukaryota</taxon>
        <taxon>Metazoa</taxon>
        <taxon>Echinodermata</taxon>
        <taxon>Eleutherozoa</taxon>
        <taxon>Echinozoa</taxon>
        <taxon>Holothuroidea</taxon>
        <taxon>Aspidochirotacea</taxon>
        <taxon>Aspidochirotida</taxon>
        <taxon>Stichopodidae</taxon>
        <taxon>Apostichopus</taxon>
    </lineage>
</organism>
<name>A0A2G8L9L7_STIJA</name>
<dbReference type="InterPro" id="IPR005045">
    <property type="entry name" value="CDC50/LEM3_fam"/>
</dbReference>
<protein>
    <submittedName>
        <fullName evidence="8">Putative cell cycle control protein 50A isoform X7</fullName>
    </submittedName>
</protein>
<keyword evidence="5 7" id="KW-0472">Membrane</keyword>
<sequence>MATKGDEIDTAPPASPRPEVQNGSANRNGSIDEKKSKKPGNTAFKQQRLPAWQPILTAGTVLPMFFLVGITFIPLGVGFLVTSNKGDVYIYYRLSNYYQNHRRYVNSRDDLQLLGQNVANPSGECDPYDFYRYNDVNNKTAQKAYAPCGAIANSLFNDTFYLEYGYEDGRSKVPVELDFTGIAWSAT</sequence>
<dbReference type="AlphaFoldDB" id="A0A2G8L9L7"/>
<keyword evidence="9" id="KW-1185">Reference proteome</keyword>
<dbReference type="STRING" id="307972.A0A2G8L9L7"/>
<evidence type="ECO:0000256" key="6">
    <source>
        <dbReference type="SAM" id="MobiDB-lite"/>
    </source>
</evidence>
<evidence type="ECO:0000256" key="2">
    <source>
        <dbReference type="ARBA" id="ARBA00009457"/>
    </source>
</evidence>
<keyword evidence="4 7" id="KW-1133">Transmembrane helix</keyword>
<gene>
    <name evidence="8" type="ORF">BSL78_06150</name>
</gene>
<dbReference type="PANTHER" id="PTHR10926:SF0">
    <property type="entry name" value="CDC50, ISOFORM A"/>
    <property type="match status" value="1"/>
</dbReference>
<dbReference type="PANTHER" id="PTHR10926">
    <property type="entry name" value="CELL CYCLE CONTROL PROTEIN 50"/>
    <property type="match status" value="1"/>
</dbReference>
<accession>A0A2G8L9L7</accession>
<evidence type="ECO:0000256" key="4">
    <source>
        <dbReference type="ARBA" id="ARBA00022989"/>
    </source>
</evidence>
<keyword evidence="3 7" id="KW-0812">Transmembrane</keyword>
<dbReference type="GO" id="GO:0005794">
    <property type="term" value="C:Golgi apparatus"/>
    <property type="evidence" value="ECO:0007669"/>
    <property type="project" value="TreeGrafter"/>
</dbReference>
<evidence type="ECO:0000256" key="5">
    <source>
        <dbReference type="ARBA" id="ARBA00023136"/>
    </source>
</evidence>
<evidence type="ECO:0000256" key="7">
    <source>
        <dbReference type="SAM" id="Phobius"/>
    </source>
</evidence>
<feature type="region of interest" description="Disordered" evidence="6">
    <location>
        <begin position="1"/>
        <end position="44"/>
    </location>
</feature>
<feature type="transmembrane region" description="Helical" evidence="7">
    <location>
        <begin position="55"/>
        <end position="81"/>
    </location>
</feature>
<evidence type="ECO:0000256" key="3">
    <source>
        <dbReference type="ARBA" id="ARBA00022692"/>
    </source>
</evidence>
<dbReference type="GO" id="GO:0005886">
    <property type="term" value="C:plasma membrane"/>
    <property type="evidence" value="ECO:0007669"/>
    <property type="project" value="TreeGrafter"/>
</dbReference>
<dbReference type="EMBL" id="MRZV01000159">
    <property type="protein sequence ID" value="PIK56949.1"/>
    <property type="molecule type" value="Genomic_DNA"/>
</dbReference>
<evidence type="ECO:0000256" key="1">
    <source>
        <dbReference type="ARBA" id="ARBA00004141"/>
    </source>
</evidence>
<evidence type="ECO:0000313" key="8">
    <source>
        <dbReference type="EMBL" id="PIK56949.1"/>
    </source>
</evidence>
<dbReference type="Pfam" id="PF03381">
    <property type="entry name" value="CDC50"/>
    <property type="match status" value="1"/>
</dbReference>
<dbReference type="OrthoDB" id="340608at2759"/>
<reference evidence="8 9" key="1">
    <citation type="journal article" date="2017" name="PLoS Biol.">
        <title>The sea cucumber genome provides insights into morphological evolution and visceral regeneration.</title>
        <authorList>
            <person name="Zhang X."/>
            <person name="Sun L."/>
            <person name="Yuan J."/>
            <person name="Sun Y."/>
            <person name="Gao Y."/>
            <person name="Zhang L."/>
            <person name="Li S."/>
            <person name="Dai H."/>
            <person name="Hamel J.F."/>
            <person name="Liu C."/>
            <person name="Yu Y."/>
            <person name="Liu S."/>
            <person name="Lin W."/>
            <person name="Guo K."/>
            <person name="Jin S."/>
            <person name="Xu P."/>
            <person name="Storey K.B."/>
            <person name="Huan P."/>
            <person name="Zhang T."/>
            <person name="Zhou Y."/>
            <person name="Zhang J."/>
            <person name="Lin C."/>
            <person name="Li X."/>
            <person name="Xing L."/>
            <person name="Huo D."/>
            <person name="Sun M."/>
            <person name="Wang L."/>
            <person name="Mercier A."/>
            <person name="Li F."/>
            <person name="Yang H."/>
            <person name="Xiang J."/>
        </authorList>
    </citation>
    <scope>NUCLEOTIDE SEQUENCE [LARGE SCALE GENOMIC DNA]</scope>
    <source>
        <strain evidence="8">Shaxun</strain>
        <tissue evidence="8">Muscle</tissue>
    </source>
</reference>
<dbReference type="GO" id="GO:0005783">
    <property type="term" value="C:endoplasmic reticulum"/>
    <property type="evidence" value="ECO:0007669"/>
    <property type="project" value="TreeGrafter"/>
</dbReference>
<proteinExistence type="inferred from homology"/>